<accession>A4BDR2</accession>
<dbReference type="SUPFAM" id="SSF75169">
    <property type="entry name" value="DsrEFH-like"/>
    <property type="match status" value="1"/>
</dbReference>
<dbReference type="HOGENOM" id="CLU_2495663_0_0_6"/>
<evidence type="ECO:0000313" key="2">
    <source>
        <dbReference type="Proteomes" id="UP000005953"/>
    </source>
</evidence>
<dbReference type="OrthoDB" id="6183100at2"/>
<comment type="caution">
    <text evidence="1">The sequence shown here is derived from an EMBL/GenBank/DDBJ whole genome shotgun (WGS) entry which is preliminary data.</text>
</comment>
<gene>
    <name evidence="1" type="ORF">MED297_15969</name>
</gene>
<dbReference type="AlphaFoldDB" id="A4BDR2"/>
<dbReference type="EMBL" id="AAOE01000008">
    <property type="protein sequence ID" value="EAR09671.1"/>
    <property type="molecule type" value="Genomic_DNA"/>
</dbReference>
<dbReference type="InterPro" id="IPR027396">
    <property type="entry name" value="DsrEFH-like"/>
</dbReference>
<protein>
    <submittedName>
        <fullName evidence="1">Uncharacterized protein</fullName>
    </submittedName>
</protein>
<reference evidence="1 2" key="1">
    <citation type="submission" date="2006-02" db="EMBL/GenBank/DDBJ databases">
        <authorList>
            <person name="Pinhassi J."/>
            <person name="Pedros-Alio C."/>
            <person name="Ferriera S."/>
            <person name="Johnson J."/>
            <person name="Kravitz S."/>
            <person name="Halpern A."/>
            <person name="Remington K."/>
            <person name="Beeson K."/>
            <person name="Tran B."/>
            <person name="Rogers Y.-H."/>
            <person name="Friedman R."/>
            <person name="Venter J.C."/>
        </authorList>
    </citation>
    <scope>NUCLEOTIDE SEQUENCE [LARGE SCALE GENOMIC DNA]</scope>
    <source>
        <strain evidence="1 2">MED297</strain>
    </source>
</reference>
<evidence type="ECO:0000313" key="1">
    <source>
        <dbReference type="EMBL" id="EAR09671.1"/>
    </source>
</evidence>
<sequence>MILTLTNAPTVLEHELFQQLLTPEDILMVTDRALMLSIRQNPYPAKGYLLLEDSHSLGGAQHDDWQTLSTNDWVSLVTEHDKQITW</sequence>
<proteinExistence type="predicted"/>
<keyword evidence="2" id="KW-1185">Reference proteome</keyword>
<name>A4BDR2_9GAMM</name>
<dbReference type="Proteomes" id="UP000005953">
    <property type="component" value="Unassembled WGS sequence"/>
</dbReference>
<organism evidence="1 2">
    <name type="scientific">Reinekea blandensis MED297</name>
    <dbReference type="NCBI Taxonomy" id="314283"/>
    <lineage>
        <taxon>Bacteria</taxon>
        <taxon>Pseudomonadati</taxon>
        <taxon>Pseudomonadota</taxon>
        <taxon>Gammaproteobacteria</taxon>
        <taxon>Oceanospirillales</taxon>
        <taxon>Saccharospirillaceae</taxon>
        <taxon>Reinekea</taxon>
    </lineage>
</organism>
<dbReference type="RefSeq" id="WP_008043391.1">
    <property type="nucleotide sequence ID" value="NZ_CH724150.1"/>
</dbReference>
<dbReference type="STRING" id="314283.MED297_15969"/>